<accession>A0A8C4R9V3</accession>
<feature type="domain" description="ABC transporter TMD0" evidence="3">
    <location>
        <begin position="55"/>
        <end position="192"/>
    </location>
</feature>
<sequence length="323" mass="37205">MLWMVFKLDDSSACSKCSISSVSFITNRRVLAGTLNKFQIAAQNISASMDWNLTLSHTSPDVPRCFQLSVLALVPCALLLLFSLPYYLYLMQHDNGYIQCTHLNRAKTVIAALLWFICWLELFYTVWEKNQGRSQPSVLYVSPLIMGTMMLVAMVLIQCERLHGVQSSGFMLIFWFLSLLFAIVPFRSLILAASRPGAKVDALRYFTFYTYFWLVALQFLLSCFSDRSPLFSQSIKDPNPCPEMSAPFLSKITFWWFTSLAMLGYKRPLLPEDLWSINPSDTSNNIVPRMQCLWEEECARVHKQWYSYDTVHTVLQSTMVIFD</sequence>
<name>A0A8C4R9V3_EPTBU</name>
<feature type="transmembrane region" description="Helical" evidence="2">
    <location>
        <begin position="66"/>
        <end position="88"/>
    </location>
</feature>
<evidence type="ECO:0000313" key="4">
    <source>
        <dbReference type="Ensembl" id="ENSEBUP00000027220.1"/>
    </source>
</evidence>
<dbReference type="InterPro" id="IPR056227">
    <property type="entry name" value="TMD0_ABC"/>
</dbReference>
<feature type="transmembrane region" description="Helical" evidence="2">
    <location>
        <begin position="202"/>
        <end position="224"/>
    </location>
</feature>
<protein>
    <recommendedName>
        <fullName evidence="3">ABC transporter TMD0 domain-containing protein</fullName>
    </recommendedName>
</protein>
<evidence type="ECO:0000259" key="3">
    <source>
        <dbReference type="Pfam" id="PF24357"/>
    </source>
</evidence>
<keyword evidence="2" id="KW-1133">Transmembrane helix</keyword>
<keyword evidence="2" id="KW-0812">Transmembrane</keyword>
<comment type="subcellular location">
    <subcellularLocation>
        <location evidence="1">Membrane</location>
        <topology evidence="1">Multi-pass membrane protein</topology>
    </subcellularLocation>
</comment>
<reference evidence="4" key="2">
    <citation type="submission" date="2025-09" db="UniProtKB">
        <authorList>
            <consortium name="Ensembl"/>
        </authorList>
    </citation>
    <scope>IDENTIFICATION</scope>
</reference>
<keyword evidence="2" id="KW-0472">Membrane</keyword>
<evidence type="ECO:0000256" key="2">
    <source>
        <dbReference type="SAM" id="Phobius"/>
    </source>
</evidence>
<dbReference type="Proteomes" id="UP000694388">
    <property type="component" value="Unplaced"/>
</dbReference>
<dbReference type="Ensembl" id="ENSEBUT00000027796.1">
    <property type="protein sequence ID" value="ENSEBUP00000027220.1"/>
    <property type="gene ID" value="ENSEBUG00000016702.1"/>
</dbReference>
<dbReference type="Pfam" id="PF24357">
    <property type="entry name" value="TMD0_ABC"/>
    <property type="match status" value="1"/>
</dbReference>
<feature type="transmembrane region" description="Helical" evidence="2">
    <location>
        <begin position="139"/>
        <end position="157"/>
    </location>
</feature>
<reference evidence="4" key="1">
    <citation type="submission" date="2025-08" db="UniProtKB">
        <authorList>
            <consortium name="Ensembl"/>
        </authorList>
    </citation>
    <scope>IDENTIFICATION</scope>
</reference>
<proteinExistence type="predicted"/>
<feature type="transmembrane region" description="Helical" evidence="2">
    <location>
        <begin position="169"/>
        <end position="190"/>
    </location>
</feature>
<feature type="transmembrane region" description="Helical" evidence="2">
    <location>
        <begin position="109"/>
        <end position="127"/>
    </location>
</feature>
<evidence type="ECO:0000313" key="5">
    <source>
        <dbReference type="Proteomes" id="UP000694388"/>
    </source>
</evidence>
<evidence type="ECO:0000256" key="1">
    <source>
        <dbReference type="ARBA" id="ARBA00004141"/>
    </source>
</evidence>
<keyword evidence="5" id="KW-1185">Reference proteome</keyword>
<dbReference type="AlphaFoldDB" id="A0A8C4R9V3"/>
<dbReference type="GeneTree" id="ENSGT00940000163867"/>
<dbReference type="GO" id="GO:0016020">
    <property type="term" value="C:membrane"/>
    <property type="evidence" value="ECO:0007669"/>
    <property type="project" value="UniProtKB-SubCell"/>
</dbReference>
<organism evidence="4 5">
    <name type="scientific">Eptatretus burgeri</name>
    <name type="common">Inshore hagfish</name>
    <dbReference type="NCBI Taxonomy" id="7764"/>
    <lineage>
        <taxon>Eukaryota</taxon>
        <taxon>Metazoa</taxon>
        <taxon>Chordata</taxon>
        <taxon>Craniata</taxon>
        <taxon>Vertebrata</taxon>
        <taxon>Cyclostomata</taxon>
        <taxon>Myxini</taxon>
        <taxon>Myxiniformes</taxon>
        <taxon>Myxinidae</taxon>
        <taxon>Eptatretinae</taxon>
        <taxon>Eptatretus</taxon>
    </lineage>
</organism>